<protein>
    <submittedName>
        <fullName evidence="1">DUF4265 domain-containing protein</fullName>
    </submittedName>
</protein>
<name>A0A399S0U4_9BACT</name>
<dbReference type="Pfam" id="PF14085">
    <property type="entry name" value="DUF4265"/>
    <property type="match status" value="1"/>
</dbReference>
<accession>A0A399S0U4</accession>
<dbReference type="RefSeq" id="WP_119432283.1">
    <property type="nucleotide sequence ID" value="NZ_QWGE01000003.1"/>
</dbReference>
<dbReference type="OrthoDB" id="1030945at2"/>
<proteinExistence type="predicted"/>
<comment type="caution">
    <text evidence="1">The sequence shown here is derived from an EMBL/GenBank/DDBJ whole genome shotgun (WGS) entry which is preliminary data.</text>
</comment>
<dbReference type="InterPro" id="IPR025361">
    <property type="entry name" value="DUF4265"/>
</dbReference>
<evidence type="ECO:0000313" key="2">
    <source>
        <dbReference type="Proteomes" id="UP000266005"/>
    </source>
</evidence>
<dbReference type="AlphaFoldDB" id="A0A399S0U4"/>
<reference evidence="2" key="1">
    <citation type="submission" date="2018-08" db="EMBL/GenBank/DDBJ databases">
        <title>Mucilaginibacter sp. MYSH2.</title>
        <authorList>
            <person name="Seo T."/>
        </authorList>
    </citation>
    <scope>NUCLEOTIDE SEQUENCE [LARGE SCALE GENOMIC DNA]</scope>
    <source>
        <strain evidence="2">KIRAN</strain>
    </source>
</reference>
<gene>
    <name evidence="1" type="ORF">D1627_11005</name>
</gene>
<evidence type="ECO:0000313" key="1">
    <source>
        <dbReference type="EMBL" id="RIJ37626.1"/>
    </source>
</evidence>
<dbReference type="Proteomes" id="UP000266005">
    <property type="component" value="Unassembled WGS sequence"/>
</dbReference>
<dbReference type="EMBL" id="QWGE01000003">
    <property type="protein sequence ID" value="RIJ37626.1"/>
    <property type="molecule type" value="Genomic_DNA"/>
</dbReference>
<sequence length="159" mass="18307">MSEKKQGHKIIFRFHSELFAKEMTETLWALAVDPTQDLYQIDSIPTFVPLIATEDIVRATYDAMEEGLLYQETVTPSGNSTIQVIRQNEDTPLLELRKRFAETGCLSEEVNEDFFVLEVPMNVNYAVVKELLDELETQEEIEYAEPCLSEVHREQTSSK</sequence>
<organism evidence="1 2">
    <name type="scientific">Pontibacter oryzae</name>
    <dbReference type="NCBI Taxonomy" id="2304593"/>
    <lineage>
        <taxon>Bacteria</taxon>
        <taxon>Pseudomonadati</taxon>
        <taxon>Bacteroidota</taxon>
        <taxon>Cytophagia</taxon>
        <taxon>Cytophagales</taxon>
        <taxon>Hymenobacteraceae</taxon>
        <taxon>Pontibacter</taxon>
    </lineage>
</organism>
<keyword evidence="2" id="KW-1185">Reference proteome</keyword>